<accession>A0ABT0K325</accession>
<organism evidence="1 2">
    <name type="scientific">Frankia umida</name>
    <dbReference type="NCBI Taxonomy" id="573489"/>
    <lineage>
        <taxon>Bacteria</taxon>
        <taxon>Bacillati</taxon>
        <taxon>Actinomycetota</taxon>
        <taxon>Actinomycetes</taxon>
        <taxon>Frankiales</taxon>
        <taxon>Frankiaceae</taxon>
        <taxon>Frankia</taxon>
    </lineage>
</organism>
<sequence length="174" mass="18616">MKLLNRDRHRFGQVRLLVQVRLPGQHPGHDQRGDVPRTVVLGHVGDDGVADPRRGAQHRLHLHRVHGRAGDLEHVVETAAVPEVPVGVEHAGRDRDGAEAGIGPPDHAGAADARVAFEGGAHLVGQDREPAAAYEVSTGTPYFVWKVSASSADSGAFTISARRRSRTSPPALRS</sequence>
<dbReference type="Proteomes" id="UP001201873">
    <property type="component" value="Unassembled WGS sequence"/>
</dbReference>
<comment type="caution">
    <text evidence="1">The sequence shown here is derived from an EMBL/GenBank/DDBJ whole genome shotgun (WGS) entry which is preliminary data.</text>
</comment>
<proteinExistence type="predicted"/>
<keyword evidence="2" id="KW-1185">Reference proteome</keyword>
<gene>
    <name evidence="1" type="ORF">MXD59_20510</name>
</gene>
<reference evidence="1 2" key="1">
    <citation type="submission" date="2022-04" db="EMBL/GenBank/DDBJ databases">
        <title>Genome diversity in the genus Frankia.</title>
        <authorList>
            <person name="Carlos-Shanley C."/>
            <person name="Hahn D."/>
        </authorList>
    </citation>
    <scope>NUCLEOTIDE SEQUENCE [LARGE SCALE GENOMIC DNA]</scope>
    <source>
        <strain evidence="1 2">Ag45/Mut15</strain>
    </source>
</reference>
<evidence type="ECO:0000313" key="2">
    <source>
        <dbReference type="Proteomes" id="UP001201873"/>
    </source>
</evidence>
<dbReference type="EMBL" id="JALKFT010000027">
    <property type="protein sequence ID" value="MCK9878121.1"/>
    <property type="molecule type" value="Genomic_DNA"/>
</dbReference>
<evidence type="ECO:0000313" key="1">
    <source>
        <dbReference type="EMBL" id="MCK9878121.1"/>
    </source>
</evidence>
<dbReference type="RefSeq" id="WP_248826297.1">
    <property type="nucleotide sequence ID" value="NZ_JALKFT010000027.1"/>
</dbReference>
<name>A0ABT0K325_9ACTN</name>
<protein>
    <submittedName>
        <fullName evidence="1">Uncharacterized protein</fullName>
    </submittedName>
</protein>